<feature type="signal peptide" evidence="1">
    <location>
        <begin position="1"/>
        <end position="25"/>
    </location>
</feature>
<name>A0A1H8ELU6_9RHOB</name>
<dbReference type="EMBL" id="FODE01000002">
    <property type="protein sequence ID" value="SEN20459.1"/>
    <property type="molecule type" value="Genomic_DNA"/>
</dbReference>
<reference evidence="2 3" key="1">
    <citation type="submission" date="2016-10" db="EMBL/GenBank/DDBJ databases">
        <authorList>
            <person name="de Groot N.N."/>
        </authorList>
    </citation>
    <scope>NUCLEOTIDE SEQUENCE [LARGE SCALE GENOMIC DNA]</scope>
    <source>
        <strain evidence="2 3">DSM 8512</strain>
    </source>
</reference>
<sequence length="278" mass="30074">MSFRLKRLLCCAFIASSALAPVAFADDASCDIDIGNTHIDGPCVFTPRKDGSFGVTMQDGTSFAGARELSLDIVGKRAGTLSDSNGRNLGLANRSSTDAACWIADEASVCVRALEDPRSGQKNAISAAPFGDLPRVVTGRCHMDSCWWVRIEEIEEIGTGSDDIPGRRLLVKLSHASSEMAVEDYDNVPAPDADIWGDPVHDQYFCSMIRPAVLTDDQGWTVLPLPSVFGATEGATNIYLDLCHGHAERDPYEAVKELGYDVAHEDQSFRTFADLITP</sequence>
<protein>
    <recommendedName>
        <fullName evidence="4">Secreted protein</fullName>
    </recommendedName>
</protein>
<evidence type="ECO:0000256" key="1">
    <source>
        <dbReference type="SAM" id="SignalP"/>
    </source>
</evidence>
<evidence type="ECO:0000313" key="2">
    <source>
        <dbReference type="EMBL" id="SEN20459.1"/>
    </source>
</evidence>
<organism evidence="2 3">
    <name type="scientific">Paracoccus alcaliphilus</name>
    <dbReference type="NCBI Taxonomy" id="34002"/>
    <lineage>
        <taxon>Bacteria</taxon>
        <taxon>Pseudomonadati</taxon>
        <taxon>Pseudomonadota</taxon>
        <taxon>Alphaproteobacteria</taxon>
        <taxon>Rhodobacterales</taxon>
        <taxon>Paracoccaceae</taxon>
        <taxon>Paracoccus</taxon>
    </lineage>
</organism>
<evidence type="ECO:0008006" key="4">
    <source>
        <dbReference type="Google" id="ProtNLM"/>
    </source>
</evidence>
<accession>A0A1H8ELU6</accession>
<evidence type="ECO:0000313" key="3">
    <source>
        <dbReference type="Proteomes" id="UP000199054"/>
    </source>
</evidence>
<keyword evidence="3" id="KW-1185">Reference proteome</keyword>
<gene>
    <name evidence="2" type="ORF">SAMN04489859_1002150</name>
</gene>
<proteinExistence type="predicted"/>
<feature type="chain" id="PRO_5011582440" description="Secreted protein" evidence="1">
    <location>
        <begin position="26"/>
        <end position="278"/>
    </location>
</feature>
<keyword evidence="1" id="KW-0732">Signal</keyword>
<dbReference type="Proteomes" id="UP000199054">
    <property type="component" value="Unassembled WGS sequence"/>
</dbReference>
<dbReference type="AlphaFoldDB" id="A0A1H8ELU6"/>
<dbReference type="RefSeq" id="WP_272849141.1">
    <property type="nucleotide sequence ID" value="NZ_CP067127.1"/>
</dbReference>